<evidence type="ECO:0000313" key="2">
    <source>
        <dbReference type="Proteomes" id="UP000765509"/>
    </source>
</evidence>
<proteinExistence type="predicted"/>
<evidence type="ECO:0000313" key="1">
    <source>
        <dbReference type="EMBL" id="MBW0466405.1"/>
    </source>
</evidence>
<comment type="caution">
    <text evidence="1">The sequence shown here is derived from an EMBL/GenBank/DDBJ whole genome shotgun (WGS) entry which is preliminary data.</text>
</comment>
<dbReference type="AlphaFoldDB" id="A0A9Q3GGI6"/>
<keyword evidence="2" id="KW-1185">Reference proteome</keyword>
<gene>
    <name evidence="1" type="ORF">O181_006120</name>
</gene>
<protein>
    <submittedName>
        <fullName evidence="1">Uncharacterized protein</fullName>
    </submittedName>
</protein>
<dbReference type="EMBL" id="AVOT02001291">
    <property type="protein sequence ID" value="MBW0466405.1"/>
    <property type="molecule type" value="Genomic_DNA"/>
</dbReference>
<organism evidence="1 2">
    <name type="scientific">Austropuccinia psidii MF-1</name>
    <dbReference type="NCBI Taxonomy" id="1389203"/>
    <lineage>
        <taxon>Eukaryota</taxon>
        <taxon>Fungi</taxon>
        <taxon>Dikarya</taxon>
        <taxon>Basidiomycota</taxon>
        <taxon>Pucciniomycotina</taxon>
        <taxon>Pucciniomycetes</taxon>
        <taxon>Pucciniales</taxon>
        <taxon>Sphaerophragmiaceae</taxon>
        <taxon>Austropuccinia</taxon>
    </lineage>
</organism>
<dbReference type="Proteomes" id="UP000765509">
    <property type="component" value="Unassembled WGS sequence"/>
</dbReference>
<accession>A0A9Q3GGI6</accession>
<name>A0A9Q3GGI6_9BASI</name>
<reference evidence="1" key="1">
    <citation type="submission" date="2021-03" db="EMBL/GenBank/DDBJ databases">
        <title>Draft genome sequence of rust myrtle Austropuccinia psidii MF-1, a brazilian biotype.</title>
        <authorList>
            <person name="Quecine M.C."/>
            <person name="Pachon D.M.R."/>
            <person name="Bonatelli M.L."/>
            <person name="Correr F.H."/>
            <person name="Franceschini L.M."/>
            <person name="Leite T.F."/>
            <person name="Margarido G.R.A."/>
            <person name="Almeida C.A."/>
            <person name="Ferrarezi J.A."/>
            <person name="Labate C.A."/>
        </authorList>
    </citation>
    <scope>NUCLEOTIDE SEQUENCE</scope>
    <source>
        <strain evidence="1">MF-1</strain>
    </source>
</reference>
<dbReference type="OrthoDB" id="2504565at2759"/>
<sequence length="110" mass="12825">MLLWKIIDNFDQPKNIQSQTIYLSRIFTPFLPKEKIREGLNKLLEKTRTLCSLIDDNGVTPSSLLNSVLAMWKIINIQNDYKTIGELELKKCKIGERTPSLKDTMEEIWL</sequence>